<protein>
    <submittedName>
        <fullName evidence="2">VOC family protein</fullName>
    </submittedName>
</protein>
<accession>A0ABP6EQQ7</accession>
<dbReference type="Gene3D" id="3.10.180.10">
    <property type="entry name" value="2,3-Dihydroxybiphenyl 1,2-Dioxygenase, domain 1"/>
    <property type="match status" value="1"/>
</dbReference>
<reference evidence="3" key="1">
    <citation type="journal article" date="2019" name="Int. J. Syst. Evol. Microbiol.">
        <title>The Global Catalogue of Microorganisms (GCM) 10K type strain sequencing project: providing services to taxonomists for standard genome sequencing and annotation.</title>
        <authorList>
            <consortium name="The Broad Institute Genomics Platform"/>
            <consortium name="The Broad Institute Genome Sequencing Center for Infectious Disease"/>
            <person name="Wu L."/>
            <person name="Ma J."/>
        </authorList>
    </citation>
    <scope>NUCLEOTIDE SEQUENCE [LARGE SCALE GENOMIC DNA]</scope>
    <source>
        <strain evidence="3">JCM 6835</strain>
    </source>
</reference>
<dbReference type="InterPro" id="IPR037523">
    <property type="entry name" value="VOC_core"/>
</dbReference>
<evidence type="ECO:0000259" key="1">
    <source>
        <dbReference type="PROSITE" id="PS51819"/>
    </source>
</evidence>
<dbReference type="PROSITE" id="PS51819">
    <property type="entry name" value="VOC"/>
    <property type="match status" value="1"/>
</dbReference>
<feature type="domain" description="VOC" evidence="1">
    <location>
        <begin position="4"/>
        <end position="123"/>
    </location>
</feature>
<dbReference type="Pfam" id="PF00903">
    <property type="entry name" value="Glyoxalase"/>
    <property type="match status" value="1"/>
</dbReference>
<dbReference type="InterPro" id="IPR004360">
    <property type="entry name" value="Glyas_Fos-R_dOase_dom"/>
</dbReference>
<sequence>MNITTTTVSLTVDDVEASSGFFTTHLGFREALADEGFASLTRDDAAADVVLLRRGSEVLPENLRHQRPAGVIVAFTVTDIAAESDRLVREGANITMELRQEPWGEKLLQLTDPNGVVIQLVEWVAPAGT</sequence>
<organism evidence="2 3">
    <name type="scientific">Nonomuraea recticatena</name>
    <dbReference type="NCBI Taxonomy" id="46178"/>
    <lineage>
        <taxon>Bacteria</taxon>
        <taxon>Bacillati</taxon>
        <taxon>Actinomycetota</taxon>
        <taxon>Actinomycetes</taxon>
        <taxon>Streptosporangiales</taxon>
        <taxon>Streptosporangiaceae</taxon>
        <taxon>Nonomuraea</taxon>
    </lineage>
</organism>
<dbReference type="RefSeq" id="WP_346150120.1">
    <property type="nucleotide sequence ID" value="NZ_BAAATE010000015.1"/>
</dbReference>
<dbReference type="Proteomes" id="UP001501666">
    <property type="component" value="Unassembled WGS sequence"/>
</dbReference>
<gene>
    <name evidence="2" type="ORF">GCM10010412_053960</name>
</gene>
<dbReference type="EMBL" id="BAAATE010000015">
    <property type="protein sequence ID" value="GAA2673491.1"/>
    <property type="molecule type" value="Genomic_DNA"/>
</dbReference>
<dbReference type="SUPFAM" id="SSF54593">
    <property type="entry name" value="Glyoxalase/Bleomycin resistance protein/Dihydroxybiphenyl dioxygenase"/>
    <property type="match status" value="1"/>
</dbReference>
<keyword evidence="3" id="KW-1185">Reference proteome</keyword>
<name>A0ABP6EQQ7_9ACTN</name>
<comment type="caution">
    <text evidence="2">The sequence shown here is derived from an EMBL/GenBank/DDBJ whole genome shotgun (WGS) entry which is preliminary data.</text>
</comment>
<evidence type="ECO:0000313" key="2">
    <source>
        <dbReference type="EMBL" id="GAA2673491.1"/>
    </source>
</evidence>
<evidence type="ECO:0000313" key="3">
    <source>
        <dbReference type="Proteomes" id="UP001501666"/>
    </source>
</evidence>
<dbReference type="InterPro" id="IPR029068">
    <property type="entry name" value="Glyas_Bleomycin-R_OHBP_Dase"/>
</dbReference>
<proteinExistence type="predicted"/>